<keyword evidence="5" id="KW-0863">Zinc-finger</keyword>
<organism evidence="13 14">
    <name type="scientific">Chiloscyllium punctatum</name>
    <name type="common">Brownbanded bambooshark</name>
    <name type="synonym">Hemiscyllium punctatum</name>
    <dbReference type="NCBI Taxonomy" id="137246"/>
    <lineage>
        <taxon>Eukaryota</taxon>
        <taxon>Metazoa</taxon>
        <taxon>Chordata</taxon>
        <taxon>Craniata</taxon>
        <taxon>Vertebrata</taxon>
        <taxon>Chondrichthyes</taxon>
        <taxon>Elasmobranchii</taxon>
        <taxon>Galeomorphii</taxon>
        <taxon>Galeoidea</taxon>
        <taxon>Orectolobiformes</taxon>
        <taxon>Hemiscylliidae</taxon>
        <taxon>Chiloscyllium</taxon>
    </lineage>
</organism>
<dbReference type="PANTHER" id="PTHR10960">
    <property type="entry name" value="V D J RECOMBINATION-ACTIVATING PROTEIN 2"/>
    <property type="match status" value="1"/>
</dbReference>
<dbReference type="Gene3D" id="3.30.160.290">
    <property type="entry name" value="Rag2 PHD finger"/>
    <property type="match status" value="1"/>
</dbReference>
<feature type="binding site" evidence="10">
    <location>
        <position position="444"/>
    </location>
    <ligand>
        <name>Zn(2+)</name>
        <dbReference type="ChEBI" id="CHEBI:29105"/>
        <label>1</label>
    </ligand>
</feature>
<comment type="caution">
    <text evidence="13">The sequence shown here is derived from an EMBL/GenBank/DDBJ whole genome shotgun (WGS) entry which is preliminary data.</text>
</comment>
<dbReference type="GO" id="GO:0005634">
    <property type="term" value="C:nucleus"/>
    <property type="evidence" value="ECO:0007669"/>
    <property type="project" value="UniProtKB-SubCell"/>
</dbReference>
<evidence type="ECO:0000256" key="2">
    <source>
        <dbReference type="ARBA" id="ARBA00008254"/>
    </source>
</evidence>
<feature type="binding site" evidence="10">
    <location>
        <position position="409"/>
    </location>
    <ligand>
        <name>Zn(2+)</name>
        <dbReference type="ChEBI" id="CHEBI:29105"/>
        <label>1</label>
    </ligand>
</feature>
<evidence type="ECO:0000256" key="11">
    <source>
        <dbReference type="SAM" id="MobiDB-lite"/>
    </source>
</evidence>
<dbReference type="InterPro" id="IPR011011">
    <property type="entry name" value="Znf_FYVE_PHD"/>
</dbReference>
<reference evidence="13 14" key="1">
    <citation type="journal article" date="2018" name="Nat. Ecol. Evol.">
        <title>Shark genomes provide insights into elasmobranch evolution and the origin of vertebrates.</title>
        <authorList>
            <person name="Hara Y"/>
            <person name="Yamaguchi K"/>
            <person name="Onimaru K"/>
            <person name="Kadota M"/>
            <person name="Koyanagi M"/>
            <person name="Keeley SD"/>
            <person name="Tatsumi K"/>
            <person name="Tanaka K"/>
            <person name="Motone F"/>
            <person name="Kageyama Y"/>
            <person name="Nozu R"/>
            <person name="Adachi N"/>
            <person name="Nishimura O"/>
            <person name="Nakagawa R"/>
            <person name="Tanegashima C"/>
            <person name="Kiyatake I"/>
            <person name="Matsumoto R"/>
            <person name="Murakumo K"/>
            <person name="Nishida K"/>
            <person name="Terakita A"/>
            <person name="Kuratani S"/>
            <person name="Sato K"/>
            <person name="Hyodo S Kuraku.S."/>
        </authorList>
    </citation>
    <scope>NUCLEOTIDE SEQUENCE [LARGE SCALE GENOMIC DNA]</scope>
</reference>
<dbReference type="GO" id="GO:0097519">
    <property type="term" value="C:DNA recombinase complex"/>
    <property type="evidence" value="ECO:0007669"/>
    <property type="project" value="TreeGrafter"/>
</dbReference>
<evidence type="ECO:0000256" key="6">
    <source>
        <dbReference type="ARBA" id="ARBA00022833"/>
    </source>
</evidence>
<dbReference type="AlphaFoldDB" id="A0A401S7V5"/>
<dbReference type="SUPFAM" id="SSF50965">
    <property type="entry name" value="Galactose oxidase, central domain"/>
    <property type="match status" value="1"/>
</dbReference>
<evidence type="ECO:0000256" key="4">
    <source>
        <dbReference type="ARBA" id="ARBA00022723"/>
    </source>
</evidence>
<dbReference type="InterPro" id="IPR011043">
    <property type="entry name" value="Gal_Oxase/kelch_b-propeller"/>
</dbReference>
<keyword evidence="14" id="KW-1185">Reference proteome</keyword>
<keyword evidence="9" id="KW-0539">Nucleus</keyword>
<dbReference type="GO" id="GO:0033151">
    <property type="term" value="P:V(D)J recombination"/>
    <property type="evidence" value="ECO:0007669"/>
    <property type="project" value="TreeGrafter"/>
</dbReference>
<sequence>MSLQMVSESSKTGLIYPGFSLFNLNGEVFFFGQKGWPKRSCSTGVFLLHLKGHNLKLKAVSFSPDSCYLPPLRCPAITHYSDPSESKSPLYFIHGGRDPNNDLTNSLYLMMVYSSTGNKTTSLRCIEKNLEGEVPRGRYGHSINVVQSKGQMLLVLFGGRCFRPPGQRTSENWNSVVDCFPEVFLIDINTGHCTSHILPEIEDGFSFHISIAKIDRVYILGGHSIETNLRPERLLCLKVDLSGTSPSVQCTILQGGISVSSAIVTQAGNDEFIILGGYESESKKRMICNTITVENDNIQILEKEPPVWTSDIKASKTWFGSSMESNTVLLGIPGESKQDAAEAYFFYIVKFGKLDEESQVSCSQESFTDPEECSTFEDSEEFNFEVEADGSDDAENRDNADEEGYWIKCSSACNMNVNIWEPYYSTELNKPAMIFCSSGGDDGHWVHAQCMNLAESQLIQFSQENTKYFCNEHYIDRGIQTPQKKKQIKRTPIKSPRKKSPATLKRTPMKKSFLKRLFD</sequence>
<evidence type="ECO:0000256" key="10">
    <source>
        <dbReference type="PIRSR" id="PIRSR604321-1"/>
    </source>
</evidence>
<gene>
    <name evidence="13" type="ORF">chiPu_0004837</name>
</gene>
<accession>A0A401S7V5</accession>
<dbReference type="InterPro" id="IPR025162">
    <property type="entry name" value="RAG2_PHD"/>
</dbReference>
<evidence type="ECO:0000259" key="12">
    <source>
        <dbReference type="Pfam" id="PF13341"/>
    </source>
</evidence>
<dbReference type="PANTHER" id="PTHR10960:SF0">
    <property type="entry name" value="V(D)J RECOMBINATION-ACTIVATING PROTEIN 2"/>
    <property type="match status" value="1"/>
</dbReference>
<dbReference type="SUPFAM" id="SSF57903">
    <property type="entry name" value="FYVE/PHD zinc finger"/>
    <property type="match status" value="1"/>
</dbReference>
<keyword evidence="8" id="KW-0233">DNA recombination</keyword>
<keyword evidence="6 10" id="KW-0862">Zinc</keyword>
<dbReference type="Proteomes" id="UP000287033">
    <property type="component" value="Unassembled WGS sequence"/>
</dbReference>
<keyword evidence="7" id="KW-0156">Chromatin regulator</keyword>
<evidence type="ECO:0000256" key="8">
    <source>
        <dbReference type="ARBA" id="ARBA00023172"/>
    </source>
</evidence>
<comment type="subcellular location">
    <subcellularLocation>
        <location evidence="1">Nucleus</location>
    </subcellularLocation>
</comment>
<dbReference type="STRING" id="137246.A0A401S7V5"/>
<evidence type="ECO:0000313" key="14">
    <source>
        <dbReference type="Proteomes" id="UP000287033"/>
    </source>
</evidence>
<dbReference type="Pfam" id="PF03089">
    <property type="entry name" value="RAG2"/>
    <property type="match status" value="1"/>
</dbReference>
<dbReference type="GO" id="GO:0006325">
    <property type="term" value="P:chromatin organization"/>
    <property type="evidence" value="ECO:0007669"/>
    <property type="project" value="UniProtKB-KW"/>
</dbReference>
<name>A0A401S7V5_CHIPU</name>
<feature type="region of interest" description="Disordered" evidence="11">
    <location>
        <begin position="481"/>
        <end position="511"/>
    </location>
</feature>
<feature type="binding site" evidence="10">
    <location>
        <position position="470"/>
    </location>
    <ligand>
        <name>Zn(2+)</name>
        <dbReference type="ChEBI" id="CHEBI:29105"/>
        <label>1</label>
    </ligand>
</feature>
<proteinExistence type="inferred from homology"/>
<evidence type="ECO:0000256" key="5">
    <source>
        <dbReference type="ARBA" id="ARBA00022771"/>
    </source>
</evidence>
<evidence type="ECO:0000256" key="7">
    <source>
        <dbReference type="ARBA" id="ARBA00022853"/>
    </source>
</evidence>
<feature type="binding site" evidence="10">
    <location>
        <position position="450"/>
    </location>
    <ligand>
        <name>Zn(2+)</name>
        <dbReference type="ChEBI" id="CHEBI:29105"/>
        <label>1</label>
    </ligand>
</feature>
<feature type="domain" description="Recombination activating protein 2 PHD" evidence="12">
    <location>
        <begin position="404"/>
        <end position="482"/>
    </location>
</feature>
<evidence type="ECO:0000256" key="9">
    <source>
        <dbReference type="ARBA" id="ARBA00023242"/>
    </source>
</evidence>
<feature type="binding site" evidence="10">
    <location>
        <position position="447"/>
    </location>
    <ligand>
        <name>Zn(2+)</name>
        <dbReference type="ChEBI" id="CHEBI:29105"/>
        <label>1</label>
    </ligand>
</feature>
<dbReference type="OMA" id="MIFCSRG"/>
<feature type="binding site" evidence="10">
    <location>
        <position position="473"/>
    </location>
    <ligand>
        <name>Zn(2+)</name>
        <dbReference type="ChEBI" id="CHEBI:29105"/>
        <label>1</label>
    </ligand>
</feature>
<dbReference type="Gene3D" id="2.120.10.80">
    <property type="entry name" value="Kelch-type beta propeller"/>
    <property type="match status" value="1"/>
</dbReference>
<dbReference type="EMBL" id="BEZZ01000123">
    <property type="protein sequence ID" value="GCC26420.1"/>
    <property type="molecule type" value="Genomic_DNA"/>
</dbReference>
<feature type="binding site" evidence="10">
    <location>
        <position position="436"/>
    </location>
    <ligand>
        <name>Zn(2+)</name>
        <dbReference type="ChEBI" id="CHEBI:29105"/>
        <label>1</label>
    </ligand>
</feature>
<evidence type="ECO:0000313" key="13">
    <source>
        <dbReference type="EMBL" id="GCC26420.1"/>
    </source>
</evidence>
<feature type="binding site" evidence="10">
    <location>
        <position position="413"/>
    </location>
    <ligand>
        <name>Zn(2+)</name>
        <dbReference type="ChEBI" id="CHEBI:29105"/>
        <label>1</label>
    </ligand>
</feature>
<dbReference type="GO" id="GO:0008270">
    <property type="term" value="F:zinc ion binding"/>
    <property type="evidence" value="ECO:0007669"/>
    <property type="project" value="UniProtKB-KW"/>
</dbReference>
<dbReference type="Pfam" id="PF13341">
    <property type="entry name" value="RAG2_PHD"/>
    <property type="match status" value="1"/>
</dbReference>
<dbReference type="InterPro" id="IPR004321">
    <property type="entry name" value="RAG2"/>
</dbReference>
<keyword evidence="4 10" id="KW-0479">Metal-binding</keyword>
<dbReference type="OrthoDB" id="8512570at2759"/>
<dbReference type="InterPro" id="IPR015915">
    <property type="entry name" value="Kelch-typ_b-propeller"/>
</dbReference>
<comment type="similarity">
    <text evidence="2">Belongs to the RAG2 family.</text>
</comment>
<dbReference type="GO" id="GO:0043565">
    <property type="term" value="F:sequence-specific DNA binding"/>
    <property type="evidence" value="ECO:0007669"/>
    <property type="project" value="TreeGrafter"/>
</dbReference>
<evidence type="ECO:0000256" key="3">
    <source>
        <dbReference type="ARBA" id="ARBA00021275"/>
    </source>
</evidence>
<protein>
    <recommendedName>
        <fullName evidence="3">V(D)J recombination-activating protein 2</fullName>
    </recommendedName>
</protein>
<feature type="compositionally biased region" description="Basic residues" evidence="11">
    <location>
        <begin position="483"/>
        <end position="500"/>
    </location>
</feature>
<evidence type="ECO:0000256" key="1">
    <source>
        <dbReference type="ARBA" id="ARBA00004123"/>
    </source>
</evidence>